<evidence type="ECO:0000256" key="4">
    <source>
        <dbReference type="ARBA" id="ARBA00022529"/>
    </source>
</evidence>
<evidence type="ECO:0000256" key="7">
    <source>
        <dbReference type="ARBA" id="ARBA00022821"/>
    </source>
</evidence>
<sequence>MGGCDPQCQTGCAGKHPSGQSCDATIKTCKCLPPPPPPPPKGKTCHVGIGPCSAKCYDDCCNEKCAERFAGYLQGHGSCENPIGPARFNVCMCYFQC</sequence>
<dbReference type="GO" id="GO:0031640">
    <property type="term" value="P:killing of cells of another organism"/>
    <property type="evidence" value="ECO:0007669"/>
    <property type="project" value="UniProtKB-UniRule"/>
</dbReference>
<evidence type="ECO:0000313" key="10">
    <source>
        <dbReference type="EMBL" id="GMN52001.1"/>
    </source>
</evidence>
<dbReference type="EMBL" id="BTGU01000040">
    <property type="protein sequence ID" value="GMN52001.1"/>
    <property type="molecule type" value="Genomic_DNA"/>
</dbReference>
<keyword evidence="3 9" id="KW-0964">Secreted</keyword>
<evidence type="ECO:0000256" key="9">
    <source>
        <dbReference type="RuleBase" id="RU367109"/>
    </source>
</evidence>
<dbReference type="Proteomes" id="UP001187192">
    <property type="component" value="Unassembled WGS sequence"/>
</dbReference>
<keyword evidence="5 9" id="KW-0295">Fungicide</keyword>
<comment type="subcellular location">
    <subcellularLocation>
        <location evidence="1 9">Secreted</location>
    </subcellularLocation>
</comment>
<evidence type="ECO:0000256" key="5">
    <source>
        <dbReference type="ARBA" id="ARBA00022577"/>
    </source>
</evidence>
<reference evidence="10" key="1">
    <citation type="submission" date="2023-07" db="EMBL/GenBank/DDBJ databases">
        <title>draft genome sequence of fig (Ficus carica).</title>
        <authorList>
            <person name="Takahashi T."/>
            <person name="Nishimura K."/>
        </authorList>
    </citation>
    <scope>NUCLEOTIDE SEQUENCE</scope>
</reference>
<dbReference type="InterPro" id="IPR039641">
    <property type="entry name" value="LCR"/>
</dbReference>
<evidence type="ECO:0000256" key="6">
    <source>
        <dbReference type="ARBA" id="ARBA00022729"/>
    </source>
</evidence>
<dbReference type="PANTHER" id="PTHR36788:SF2">
    <property type="entry name" value="DEFENSIN-LIKE PROTEIN 183"/>
    <property type="match status" value="1"/>
</dbReference>
<keyword evidence="11" id="KW-1185">Reference proteome</keyword>
<organism evidence="10 11">
    <name type="scientific">Ficus carica</name>
    <name type="common">Common fig</name>
    <dbReference type="NCBI Taxonomy" id="3494"/>
    <lineage>
        <taxon>Eukaryota</taxon>
        <taxon>Viridiplantae</taxon>
        <taxon>Streptophyta</taxon>
        <taxon>Embryophyta</taxon>
        <taxon>Tracheophyta</taxon>
        <taxon>Spermatophyta</taxon>
        <taxon>Magnoliopsida</taxon>
        <taxon>eudicotyledons</taxon>
        <taxon>Gunneridae</taxon>
        <taxon>Pentapetalae</taxon>
        <taxon>rosids</taxon>
        <taxon>fabids</taxon>
        <taxon>Rosales</taxon>
        <taxon>Moraceae</taxon>
        <taxon>Ficeae</taxon>
        <taxon>Ficus</taxon>
    </lineage>
</organism>
<keyword evidence="6" id="KW-0732">Signal</keyword>
<gene>
    <name evidence="10" type="ORF">TIFTF001_021139</name>
</gene>
<evidence type="ECO:0000256" key="3">
    <source>
        <dbReference type="ARBA" id="ARBA00022525"/>
    </source>
</evidence>
<protein>
    <recommendedName>
        <fullName evidence="9">Defensin-like protein</fullName>
    </recommendedName>
</protein>
<evidence type="ECO:0000313" key="11">
    <source>
        <dbReference type="Proteomes" id="UP001187192"/>
    </source>
</evidence>
<keyword evidence="7 9" id="KW-0611">Plant defense</keyword>
<evidence type="ECO:0000256" key="8">
    <source>
        <dbReference type="ARBA" id="ARBA00023157"/>
    </source>
</evidence>
<evidence type="ECO:0000256" key="1">
    <source>
        <dbReference type="ARBA" id="ARBA00004613"/>
    </source>
</evidence>
<dbReference type="GO" id="GO:0005576">
    <property type="term" value="C:extracellular region"/>
    <property type="evidence" value="ECO:0007669"/>
    <property type="project" value="UniProtKB-SubCell"/>
</dbReference>
<keyword evidence="4 9" id="KW-0929">Antimicrobial</keyword>
<evidence type="ECO:0000256" key="2">
    <source>
        <dbReference type="ARBA" id="ARBA00006722"/>
    </source>
</evidence>
<dbReference type="AlphaFoldDB" id="A0AA88DDD3"/>
<dbReference type="GO" id="GO:0050832">
    <property type="term" value="P:defense response to fungus"/>
    <property type="evidence" value="ECO:0007669"/>
    <property type="project" value="UniProtKB-UniRule"/>
</dbReference>
<comment type="similarity">
    <text evidence="2 9">Belongs to the DEFL family.</text>
</comment>
<accession>A0AA88DDD3</accession>
<keyword evidence="8" id="KW-1015">Disulfide bond</keyword>
<comment type="caution">
    <text evidence="10">The sequence shown here is derived from an EMBL/GenBank/DDBJ whole genome shotgun (WGS) entry which is preliminary data.</text>
</comment>
<name>A0AA88DDD3_FICCA</name>
<proteinExistence type="inferred from homology"/>
<dbReference type="PANTHER" id="PTHR36788">
    <property type="entry name" value="DEFENSIN-LIKE PROTEIN 183"/>
    <property type="match status" value="1"/>
</dbReference>